<feature type="region of interest" description="Disordered" evidence="3">
    <location>
        <begin position="293"/>
        <end position="314"/>
    </location>
</feature>
<protein>
    <recommendedName>
        <fullName evidence="4">Fork-head domain-containing protein</fullName>
    </recommendedName>
</protein>
<organism evidence="5 6">
    <name type="scientific">Dreissena polymorpha</name>
    <name type="common">Zebra mussel</name>
    <name type="synonym">Mytilus polymorpha</name>
    <dbReference type="NCBI Taxonomy" id="45954"/>
    <lineage>
        <taxon>Eukaryota</taxon>
        <taxon>Metazoa</taxon>
        <taxon>Spiralia</taxon>
        <taxon>Lophotrochozoa</taxon>
        <taxon>Mollusca</taxon>
        <taxon>Bivalvia</taxon>
        <taxon>Autobranchia</taxon>
        <taxon>Heteroconchia</taxon>
        <taxon>Euheterodonta</taxon>
        <taxon>Imparidentia</taxon>
        <taxon>Neoheterodontei</taxon>
        <taxon>Myida</taxon>
        <taxon>Dreissenoidea</taxon>
        <taxon>Dreissenidae</taxon>
        <taxon>Dreissena</taxon>
    </lineage>
</organism>
<evidence type="ECO:0000256" key="3">
    <source>
        <dbReference type="SAM" id="MobiDB-lite"/>
    </source>
</evidence>
<dbReference type="GO" id="GO:0030154">
    <property type="term" value="P:cell differentiation"/>
    <property type="evidence" value="ECO:0007669"/>
    <property type="project" value="TreeGrafter"/>
</dbReference>
<dbReference type="InterPro" id="IPR001766">
    <property type="entry name" value="Fork_head_dom"/>
</dbReference>
<reference evidence="5" key="1">
    <citation type="journal article" date="2019" name="bioRxiv">
        <title>The Genome of the Zebra Mussel, Dreissena polymorpha: A Resource for Invasive Species Research.</title>
        <authorList>
            <person name="McCartney M.A."/>
            <person name="Auch B."/>
            <person name="Kono T."/>
            <person name="Mallez S."/>
            <person name="Zhang Y."/>
            <person name="Obille A."/>
            <person name="Becker A."/>
            <person name="Abrahante J.E."/>
            <person name="Garbe J."/>
            <person name="Badalamenti J.P."/>
            <person name="Herman A."/>
            <person name="Mangelson H."/>
            <person name="Liachko I."/>
            <person name="Sullivan S."/>
            <person name="Sone E.D."/>
            <person name="Koren S."/>
            <person name="Silverstein K.A.T."/>
            <person name="Beckman K.B."/>
            <person name="Gohl D.M."/>
        </authorList>
    </citation>
    <scope>NUCLEOTIDE SEQUENCE</scope>
    <source>
        <strain evidence="5">Duluth1</strain>
        <tissue evidence="5">Whole animal</tissue>
    </source>
</reference>
<reference evidence="5" key="2">
    <citation type="submission" date="2020-11" db="EMBL/GenBank/DDBJ databases">
        <authorList>
            <person name="McCartney M.A."/>
            <person name="Auch B."/>
            <person name="Kono T."/>
            <person name="Mallez S."/>
            <person name="Becker A."/>
            <person name="Gohl D.M."/>
            <person name="Silverstein K.A.T."/>
            <person name="Koren S."/>
            <person name="Bechman K.B."/>
            <person name="Herman A."/>
            <person name="Abrahante J.E."/>
            <person name="Garbe J."/>
        </authorList>
    </citation>
    <scope>NUCLEOTIDE SEQUENCE</scope>
    <source>
        <strain evidence="5">Duluth1</strain>
        <tissue evidence="5">Whole animal</tissue>
    </source>
</reference>
<feature type="DNA-binding region" description="Fork-head" evidence="2">
    <location>
        <begin position="198"/>
        <end position="290"/>
    </location>
</feature>
<dbReference type="PANTHER" id="PTHR11829:SF142">
    <property type="entry name" value="FORK-HEAD DOMAIN-CONTAINING PROTEIN"/>
    <property type="match status" value="1"/>
</dbReference>
<dbReference type="PROSITE" id="PS50039">
    <property type="entry name" value="FORK_HEAD_3"/>
    <property type="match status" value="1"/>
</dbReference>
<feature type="domain" description="Fork-head" evidence="4">
    <location>
        <begin position="198"/>
        <end position="290"/>
    </location>
</feature>
<evidence type="ECO:0000259" key="4">
    <source>
        <dbReference type="PROSITE" id="PS50039"/>
    </source>
</evidence>
<evidence type="ECO:0000256" key="1">
    <source>
        <dbReference type="ARBA" id="ARBA00023125"/>
    </source>
</evidence>
<sequence length="434" mass="48532">MQRQRFSIDYITGNAATQNSHIPLNMAQILFANHDGVATRDGANYLNNSLHLDDVYSVINNDLINDVKSSTRRTESQQPTISYKPYSNISCDDEVILTHVEIQGSYNSSEQLTTLSSPGTGSTSGSDVEPQERATPSPPSHDSGIESDHSPRSREIDLAKTLNALEMKALAVQTKRQTNPKSSSSSSTSSTSSSSDDKPKHSYIAMIVRAILSTDERRMSLSDIYSYIRDNYPFYDNEEKSWRNSIRYNLSINECFTKAGKEESGKGNYWAIHPNCYDDFKKGDYRRRQARRRARRNLKTVDSISQSEQPMHSTVPASYVQMTSTFPGYSATSASHVTSSHARPEFQVVAPAPSSYYYPYSYQTPQYSHIELPVYTPMSSGGYDYATQGVSYGSNAVNNEAHKGVTQGYQQYNYFRPHESVDQDAPDSNTVIIA</sequence>
<comment type="subcellular location">
    <subcellularLocation>
        <location evidence="2">Nucleus</location>
    </subcellularLocation>
</comment>
<dbReference type="PANTHER" id="PTHR11829">
    <property type="entry name" value="FORKHEAD BOX PROTEIN"/>
    <property type="match status" value="1"/>
</dbReference>
<dbReference type="GO" id="GO:0009653">
    <property type="term" value="P:anatomical structure morphogenesis"/>
    <property type="evidence" value="ECO:0007669"/>
    <property type="project" value="TreeGrafter"/>
</dbReference>
<dbReference type="InterPro" id="IPR047519">
    <property type="entry name" value="FH_FOXQ2-like"/>
</dbReference>
<dbReference type="OrthoDB" id="10071954at2759"/>
<dbReference type="SMART" id="SM00339">
    <property type="entry name" value="FH"/>
    <property type="match status" value="1"/>
</dbReference>
<keyword evidence="2" id="KW-0539">Nucleus</keyword>
<feature type="compositionally biased region" description="Low complexity" evidence="3">
    <location>
        <begin position="182"/>
        <end position="194"/>
    </location>
</feature>
<feature type="compositionally biased region" description="Polar residues" evidence="3">
    <location>
        <begin position="300"/>
        <end position="314"/>
    </location>
</feature>
<evidence type="ECO:0000256" key="2">
    <source>
        <dbReference type="PROSITE-ProRule" id="PRU00089"/>
    </source>
</evidence>
<feature type="compositionally biased region" description="Low complexity" evidence="3">
    <location>
        <begin position="112"/>
        <end position="126"/>
    </location>
</feature>
<dbReference type="InterPro" id="IPR050211">
    <property type="entry name" value="FOX_domain-containing"/>
</dbReference>
<dbReference type="Pfam" id="PF00250">
    <property type="entry name" value="Forkhead"/>
    <property type="match status" value="1"/>
</dbReference>
<dbReference type="CDD" id="cd20035">
    <property type="entry name" value="FH_FOXQ2-like"/>
    <property type="match status" value="1"/>
</dbReference>
<dbReference type="SUPFAM" id="SSF46785">
    <property type="entry name" value="Winged helix' DNA-binding domain"/>
    <property type="match status" value="1"/>
</dbReference>
<dbReference type="EMBL" id="JAIWYP010000008">
    <property type="protein sequence ID" value="KAH3787763.1"/>
    <property type="molecule type" value="Genomic_DNA"/>
</dbReference>
<dbReference type="AlphaFoldDB" id="A0A9D4EXR2"/>
<evidence type="ECO:0000313" key="6">
    <source>
        <dbReference type="Proteomes" id="UP000828390"/>
    </source>
</evidence>
<comment type="caution">
    <text evidence="5">The sequence shown here is derived from an EMBL/GenBank/DDBJ whole genome shotgun (WGS) entry which is preliminary data.</text>
</comment>
<dbReference type="InterPro" id="IPR036388">
    <property type="entry name" value="WH-like_DNA-bd_sf"/>
</dbReference>
<dbReference type="Gene3D" id="1.10.10.10">
    <property type="entry name" value="Winged helix-like DNA-binding domain superfamily/Winged helix DNA-binding domain"/>
    <property type="match status" value="1"/>
</dbReference>
<accession>A0A9D4EXR2</accession>
<dbReference type="Proteomes" id="UP000828390">
    <property type="component" value="Unassembled WGS sequence"/>
</dbReference>
<evidence type="ECO:0000313" key="5">
    <source>
        <dbReference type="EMBL" id="KAH3787763.1"/>
    </source>
</evidence>
<keyword evidence="1 2" id="KW-0238">DNA-binding</keyword>
<feature type="compositionally biased region" description="Basic and acidic residues" evidence="3">
    <location>
        <begin position="143"/>
        <end position="152"/>
    </location>
</feature>
<dbReference type="PRINTS" id="PR00053">
    <property type="entry name" value="FORKHEAD"/>
</dbReference>
<name>A0A9D4EXR2_DREPO</name>
<feature type="region of interest" description="Disordered" evidence="3">
    <location>
        <begin position="108"/>
        <end position="152"/>
    </location>
</feature>
<proteinExistence type="predicted"/>
<dbReference type="GO" id="GO:0000981">
    <property type="term" value="F:DNA-binding transcription factor activity, RNA polymerase II-specific"/>
    <property type="evidence" value="ECO:0007669"/>
    <property type="project" value="TreeGrafter"/>
</dbReference>
<dbReference type="GO" id="GO:0005634">
    <property type="term" value="C:nucleus"/>
    <property type="evidence" value="ECO:0007669"/>
    <property type="project" value="UniProtKB-SubCell"/>
</dbReference>
<keyword evidence="6" id="KW-1185">Reference proteome</keyword>
<feature type="region of interest" description="Disordered" evidence="3">
    <location>
        <begin position="172"/>
        <end position="199"/>
    </location>
</feature>
<dbReference type="InterPro" id="IPR036390">
    <property type="entry name" value="WH_DNA-bd_sf"/>
</dbReference>
<gene>
    <name evidence="5" type="ORF">DPMN_165892</name>
</gene>
<dbReference type="GO" id="GO:0000978">
    <property type="term" value="F:RNA polymerase II cis-regulatory region sequence-specific DNA binding"/>
    <property type="evidence" value="ECO:0007669"/>
    <property type="project" value="TreeGrafter"/>
</dbReference>